<feature type="non-terminal residue" evidence="7">
    <location>
        <position position="126"/>
    </location>
</feature>
<feature type="transmembrane region" description="Helical" evidence="6">
    <location>
        <begin position="46"/>
        <end position="67"/>
    </location>
</feature>
<dbReference type="PANTHER" id="PTHR33529">
    <property type="entry name" value="SLR0882 PROTEIN-RELATED"/>
    <property type="match status" value="1"/>
</dbReference>
<keyword evidence="5 6" id="KW-0472">Membrane</keyword>
<dbReference type="PANTHER" id="PTHR33529:SF6">
    <property type="entry name" value="YJGP_YJGQ FAMILY PERMEASE"/>
    <property type="match status" value="1"/>
</dbReference>
<comment type="caution">
    <text evidence="7">The sequence shown here is derived from an EMBL/GenBank/DDBJ whole genome shotgun (WGS) entry which is preliminary data.</text>
</comment>
<feature type="transmembrane region" description="Helical" evidence="6">
    <location>
        <begin position="79"/>
        <end position="105"/>
    </location>
</feature>
<evidence type="ECO:0000256" key="4">
    <source>
        <dbReference type="ARBA" id="ARBA00022989"/>
    </source>
</evidence>
<comment type="subcellular location">
    <subcellularLocation>
        <location evidence="1">Cell membrane</location>
        <topology evidence="1">Multi-pass membrane protein</topology>
    </subcellularLocation>
</comment>
<dbReference type="AlphaFoldDB" id="X1SGE2"/>
<keyword evidence="3 6" id="KW-0812">Transmembrane</keyword>
<dbReference type="GO" id="GO:0043190">
    <property type="term" value="C:ATP-binding cassette (ABC) transporter complex"/>
    <property type="evidence" value="ECO:0007669"/>
    <property type="project" value="TreeGrafter"/>
</dbReference>
<keyword evidence="4 6" id="KW-1133">Transmembrane helix</keyword>
<name>X1SGE2_9ZZZZ</name>
<organism evidence="7">
    <name type="scientific">marine sediment metagenome</name>
    <dbReference type="NCBI Taxonomy" id="412755"/>
    <lineage>
        <taxon>unclassified sequences</taxon>
        <taxon>metagenomes</taxon>
        <taxon>ecological metagenomes</taxon>
    </lineage>
</organism>
<evidence type="ECO:0000313" key="7">
    <source>
        <dbReference type="EMBL" id="GAI92028.1"/>
    </source>
</evidence>
<dbReference type="InterPro" id="IPR005495">
    <property type="entry name" value="LptG/LptF_permease"/>
</dbReference>
<dbReference type="Pfam" id="PF03739">
    <property type="entry name" value="LptF_LptG"/>
    <property type="match status" value="1"/>
</dbReference>
<sequence>MFPIGGNRHIAWKTQGDIHYHFFKNLFCDINYGVFKLFDRYILKEIISPFIIGLFAYTFVLLMNQILDMSELFIERGVPLQVVLVLFIYLIPAMMAFSLPMSVLLGTLSGLSRMSSDIEVTALKTL</sequence>
<proteinExistence type="predicted"/>
<evidence type="ECO:0000256" key="5">
    <source>
        <dbReference type="ARBA" id="ARBA00023136"/>
    </source>
</evidence>
<keyword evidence="2" id="KW-1003">Cell membrane</keyword>
<dbReference type="EMBL" id="BARW01016521">
    <property type="protein sequence ID" value="GAI92028.1"/>
    <property type="molecule type" value="Genomic_DNA"/>
</dbReference>
<reference evidence="7" key="1">
    <citation type="journal article" date="2014" name="Front. Microbiol.">
        <title>High frequency of phylogenetically diverse reductive dehalogenase-homologous genes in deep subseafloor sedimentary metagenomes.</title>
        <authorList>
            <person name="Kawai M."/>
            <person name="Futagami T."/>
            <person name="Toyoda A."/>
            <person name="Takaki Y."/>
            <person name="Nishi S."/>
            <person name="Hori S."/>
            <person name="Arai W."/>
            <person name="Tsubouchi T."/>
            <person name="Morono Y."/>
            <person name="Uchiyama I."/>
            <person name="Ito T."/>
            <person name="Fujiyama A."/>
            <person name="Inagaki F."/>
            <person name="Takami H."/>
        </authorList>
    </citation>
    <scope>NUCLEOTIDE SEQUENCE</scope>
    <source>
        <strain evidence="7">Expedition CK06-06</strain>
    </source>
</reference>
<evidence type="ECO:0000256" key="6">
    <source>
        <dbReference type="SAM" id="Phobius"/>
    </source>
</evidence>
<evidence type="ECO:0000256" key="3">
    <source>
        <dbReference type="ARBA" id="ARBA00022692"/>
    </source>
</evidence>
<evidence type="ECO:0000256" key="2">
    <source>
        <dbReference type="ARBA" id="ARBA00022475"/>
    </source>
</evidence>
<accession>X1SGE2</accession>
<gene>
    <name evidence="7" type="ORF">S12H4_28753</name>
</gene>
<dbReference type="GO" id="GO:0015920">
    <property type="term" value="P:lipopolysaccharide transport"/>
    <property type="evidence" value="ECO:0007669"/>
    <property type="project" value="TreeGrafter"/>
</dbReference>
<protein>
    <submittedName>
        <fullName evidence="7">Uncharacterized protein</fullName>
    </submittedName>
</protein>
<evidence type="ECO:0000256" key="1">
    <source>
        <dbReference type="ARBA" id="ARBA00004651"/>
    </source>
</evidence>